<reference evidence="1" key="1">
    <citation type="submission" date="2019-04" db="EMBL/GenBank/DDBJ databases">
        <title>Evolution of Biomass-Degrading Anaerobic Consortia Revealed by Metagenomics.</title>
        <authorList>
            <person name="Peng X."/>
        </authorList>
    </citation>
    <scope>NUCLEOTIDE SEQUENCE</scope>
    <source>
        <strain evidence="1">SIG551</strain>
    </source>
</reference>
<accession>A0A928KQV2</accession>
<evidence type="ECO:0000313" key="1">
    <source>
        <dbReference type="EMBL" id="MBE6832474.1"/>
    </source>
</evidence>
<evidence type="ECO:0000313" key="2">
    <source>
        <dbReference type="Proteomes" id="UP000754750"/>
    </source>
</evidence>
<name>A0A928KQV2_9FIRM</name>
<dbReference type="EMBL" id="SVNY01000001">
    <property type="protein sequence ID" value="MBE6832474.1"/>
    <property type="molecule type" value="Genomic_DNA"/>
</dbReference>
<proteinExistence type="predicted"/>
<gene>
    <name evidence="1" type="ORF">E7512_02645</name>
</gene>
<dbReference type="Proteomes" id="UP000754750">
    <property type="component" value="Unassembled WGS sequence"/>
</dbReference>
<protein>
    <submittedName>
        <fullName evidence="1">Uncharacterized protein</fullName>
    </submittedName>
</protein>
<comment type="caution">
    <text evidence="1">The sequence shown here is derived from an EMBL/GenBank/DDBJ whole genome shotgun (WGS) entry which is preliminary data.</text>
</comment>
<sequence length="67" mass="7463">MNSQSDHTAEMPAGLRMALTGNLEALNRFSNMSQLAQESFIYGSRRVSSKEEMQSYVNNLVEGSYQG</sequence>
<organism evidence="1 2">
    <name type="scientific">Faecalispora sporosphaeroides</name>
    <dbReference type="NCBI Taxonomy" id="1549"/>
    <lineage>
        <taxon>Bacteria</taxon>
        <taxon>Bacillati</taxon>
        <taxon>Bacillota</taxon>
        <taxon>Clostridia</taxon>
        <taxon>Eubacteriales</taxon>
        <taxon>Oscillospiraceae</taxon>
        <taxon>Faecalispora</taxon>
    </lineage>
</organism>
<dbReference type="AlphaFoldDB" id="A0A928KQV2"/>